<evidence type="ECO:0000313" key="1">
    <source>
        <dbReference type="EMBL" id="KAF2604651.1"/>
    </source>
</evidence>
<dbReference type="EMBL" id="QGKY02000094">
    <property type="protein sequence ID" value="KAF2604651.1"/>
    <property type="molecule type" value="Genomic_DNA"/>
</dbReference>
<dbReference type="AlphaFoldDB" id="A0A3N6T9Z9"/>
<organism evidence="1">
    <name type="scientific">Brassica cretica</name>
    <name type="common">Mustard</name>
    <dbReference type="NCBI Taxonomy" id="69181"/>
    <lineage>
        <taxon>Eukaryota</taxon>
        <taxon>Viridiplantae</taxon>
        <taxon>Streptophyta</taxon>
        <taxon>Embryophyta</taxon>
        <taxon>Tracheophyta</taxon>
        <taxon>Spermatophyta</taxon>
        <taxon>Magnoliopsida</taxon>
        <taxon>eudicotyledons</taxon>
        <taxon>Gunneridae</taxon>
        <taxon>Pentapetalae</taxon>
        <taxon>rosids</taxon>
        <taxon>malvids</taxon>
        <taxon>Brassicales</taxon>
        <taxon>Brassicaceae</taxon>
        <taxon>Brassiceae</taxon>
        <taxon>Brassica</taxon>
    </lineage>
</organism>
<name>A0A3N6T9Z9_BRACR</name>
<dbReference type="Proteomes" id="UP000266723">
    <property type="component" value="Unassembled WGS sequence"/>
</dbReference>
<reference evidence="2 3" key="3">
    <citation type="journal article" date="2020" name="BMC Genomics">
        <title>Intraspecific diversification of the crop wild relative Brassica cretica Lam. using demographic model selection.</title>
        <authorList>
            <person name="Kioukis A."/>
            <person name="Michalopoulou V.A."/>
            <person name="Briers L."/>
            <person name="Pirintsos S."/>
            <person name="Studholme D.J."/>
            <person name="Pavlidis P."/>
            <person name="Sarris P.F."/>
        </authorList>
    </citation>
    <scope>NUCLEOTIDE SEQUENCE [LARGE SCALE GENOMIC DNA]</scope>
    <source>
        <strain evidence="3">cv. PFS-1207/04</strain>
        <strain evidence="2">PFS-1207/04</strain>
    </source>
</reference>
<comment type="caution">
    <text evidence="1">The sequence shown here is derived from an EMBL/GenBank/DDBJ whole genome shotgun (WGS) entry which is preliminary data.</text>
</comment>
<reference evidence="2" key="2">
    <citation type="submission" date="2019-12" db="EMBL/GenBank/DDBJ databases">
        <authorList>
            <person name="Studholme D.J."/>
            <person name="Sarris P."/>
        </authorList>
    </citation>
    <scope>NUCLEOTIDE SEQUENCE</scope>
    <source>
        <strain evidence="2">PFS-1207/04</strain>
        <tissue evidence="2">Leaf</tissue>
    </source>
</reference>
<dbReference type="EMBL" id="QGKV02000649">
    <property type="protein sequence ID" value="KAF3580806.1"/>
    <property type="molecule type" value="Genomic_DNA"/>
</dbReference>
<protein>
    <submittedName>
        <fullName evidence="1">Uncharacterized protein</fullName>
    </submittedName>
</protein>
<keyword evidence="3" id="KW-1185">Reference proteome</keyword>
<proteinExistence type="predicted"/>
<evidence type="ECO:0000313" key="3">
    <source>
        <dbReference type="Proteomes" id="UP000266723"/>
    </source>
</evidence>
<evidence type="ECO:0000313" key="2">
    <source>
        <dbReference type="EMBL" id="KAF3580806.1"/>
    </source>
</evidence>
<reference evidence="1" key="1">
    <citation type="submission" date="2019-12" db="EMBL/GenBank/DDBJ databases">
        <title>Genome sequencing and annotation of Brassica cretica.</title>
        <authorList>
            <person name="Studholme D.J."/>
            <person name="Sarris P.F."/>
        </authorList>
    </citation>
    <scope>NUCLEOTIDE SEQUENCE</scope>
    <source>
        <strain evidence="1">PFS-102/07</strain>
        <tissue evidence="1">Leaf</tissue>
    </source>
</reference>
<accession>A0A3N6T9Z9</accession>
<dbReference type="OrthoDB" id="1747830at2759"/>
<gene>
    <name evidence="2" type="ORF">DY000_02030593</name>
    <name evidence="1" type="ORF">F2Q70_00025731</name>
</gene>
<sequence length="91" mass="10681">MDRTLQKKEPSISEVYSSDEEMDYVLPRQEIPTKQFASKVMVFTFDGIPFDKWNDRLEEFHAWMNSEAIMSPLQMVIQQFTASLSGALKEW</sequence>